<keyword evidence="2" id="KW-1185">Reference proteome</keyword>
<dbReference type="AlphaFoldDB" id="A0A8X7BSW9"/>
<gene>
    <name evidence="1" type="ORF">TNIN_374361</name>
</gene>
<accession>A0A8X7BSW9</accession>
<proteinExistence type="predicted"/>
<organism evidence="1 2">
    <name type="scientific">Trichonephila inaurata madagascariensis</name>
    <dbReference type="NCBI Taxonomy" id="2747483"/>
    <lineage>
        <taxon>Eukaryota</taxon>
        <taxon>Metazoa</taxon>
        <taxon>Ecdysozoa</taxon>
        <taxon>Arthropoda</taxon>
        <taxon>Chelicerata</taxon>
        <taxon>Arachnida</taxon>
        <taxon>Araneae</taxon>
        <taxon>Araneomorphae</taxon>
        <taxon>Entelegynae</taxon>
        <taxon>Araneoidea</taxon>
        <taxon>Nephilidae</taxon>
        <taxon>Trichonephila</taxon>
        <taxon>Trichonephila inaurata</taxon>
    </lineage>
</organism>
<reference evidence="1" key="1">
    <citation type="submission" date="2020-08" db="EMBL/GenBank/DDBJ databases">
        <title>Multicomponent nature underlies the extraordinary mechanical properties of spider dragline silk.</title>
        <authorList>
            <person name="Kono N."/>
            <person name="Nakamura H."/>
            <person name="Mori M."/>
            <person name="Yoshida Y."/>
            <person name="Ohtoshi R."/>
            <person name="Malay A.D."/>
            <person name="Moran D.A.P."/>
            <person name="Tomita M."/>
            <person name="Numata K."/>
            <person name="Arakawa K."/>
        </authorList>
    </citation>
    <scope>NUCLEOTIDE SEQUENCE</scope>
</reference>
<dbReference type="OrthoDB" id="6465927at2759"/>
<evidence type="ECO:0000313" key="2">
    <source>
        <dbReference type="Proteomes" id="UP000886998"/>
    </source>
</evidence>
<comment type="caution">
    <text evidence="1">The sequence shown here is derived from an EMBL/GenBank/DDBJ whole genome shotgun (WGS) entry which is preliminary data.</text>
</comment>
<dbReference type="EMBL" id="BMAV01003198">
    <property type="protein sequence ID" value="GFY42630.1"/>
    <property type="molecule type" value="Genomic_DNA"/>
</dbReference>
<dbReference type="Proteomes" id="UP000886998">
    <property type="component" value="Unassembled WGS sequence"/>
</dbReference>
<evidence type="ECO:0000313" key="1">
    <source>
        <dbReference type="EMBL" id="GFY42630.1"/>
    </source>
</evidence>
<name>A0A8X7BSW9_9ARAC</name>
<protein>
    <submittedName>
        <fullName evidence="1">Uncharacterized protein</fullName>
    </submittedName>
</protein>
<sequence>MSLRPRAEETYDSFFQRFEAWSSKLYQSIQRNKPVEKDDPDGSIFNVVSCTFGTEQPNSHINMKDGRSWNEYFAGFKKWSEDYYRFLEMKNRVPERSAQDTLIGDSSGTERFEIPFQTNGFILQSEEPVREEMFRHSFPQSDSVYCFPNMKTFSQPYNYFWKQPNVPQYNPGILPSFHLVGTTLFPKWTPPKTTIGIPVH</sequence>